<dbReference type="Proteomes" id="UP000076858">
    <property type="component" value="Unassembled WGS sequence"/>
</dbReference>
<evidence type="ECO:0000256" key="2">
    <source>
        <dbReference type="ARBA" id="ARBA00022771"/>
    </source>
</evidence>
<evidence type="ECO:0000313" key="7">
    <source>
        <dbReference type="EMBL" id="KZS07785.1"/>
    </source>
</evidence>
<organism evidence="7 8">
    <name type="scientific">Daphnia magna</name>
    <dbReference type="NCBI Taxonomy" id="35525"/>
    <lineage>
        <taxon>Eukaryota</taxon>
        <taxon>Metazoa</taxon>
        <taxon>Ecdysozoa</taxon>
        <taxon>Arthropoda</taxon>
        <taxon>Crustacea</taxon>
        <taxon>Branchiopoda</taxon>
        <taxon>Diplostraca</taxon>
        <taxon>Cladocera</taxon>
        <taxon>Anomopoda</taxon>
        <taxon>Daphniidae</taxon>
        <taxon>Daphnia</taxon>
    </lineage>
</organism>
<keyword evidence="2" id="KW-0863">Zinc-finger</keyword>
<reference evidence="7 8" key="1">
    <citation type="submission" date="2016-03" db="EMBL/GenBank/DDBJ databases">
        <title>EvidentialGene: Evidence-directed Construction of Genes on Genomes.</title>
        <authorList>
            <person name="Gilbert D.G."/>
            <person name="Choi J.-H."/>
            <person name="Mockaitis K."/>
            <person name="Colbourne J."/>
            <person name="Pfrender M."/>
        </authorList>
    </citation>
    <scope>NUCLEOTIDE SEQUENCE [LARGE SCALE GENOMIC DNA]</scope>
    <source>
        <strain evidence="7 8">Xinb3</strain>
        <tissue evidence="7">Complete organism</tissue>
    </source>
</reference>
<dbReference type="PANTHER" id="PTHR46927:SF3">
    <property type="entry name" value="THAP-TYPE DOMAIN-CONTAINING PROTEIN"/>
    <property type="match status" value="1"/>
</dbReference>
<keyword evidence="4" id="KW-0238">DNA-binding</keyword>
<keyword evidence="1" id="KW-0479">Metal-binding</keyword>
<dbReference type="Pfam" id="PF21787">
    <property type="entry name" value="TNP-like_RNaseH_N"/>
    <property type="match status" value="1"/>
</dbReference>
<dbReference type="InterPro" id="IPR006612">
    <property type="entry name" value="THAP_Znf"/>
</dbReference>
<dbReference type="InterPro" id="IPR052224">
    <property type="entry name" value="THAP_domain_protein"/>
</dbReference>
<dbReference type="EMBL" id="LRGB01002387">
    <property type="protein sequence ID" value="KZS07785.1"/>
    <property type="molecule type" value="Genomic_DNA"/>
</dbReference>
<gene>
    <name evidence="7" type="ORF">APZ42_028406</name>
</gene>
<proteinExistence type="predicted"/>
<dbReference type="AlphaFoldDB" id="A0A164QIJ2"/>
<keyword evidence="3" id="KW-0862">Zinc</keyword>
<comment type="caution">
    <text evidence="7">The sequence shown here is derived from an EMBL/GenBank/DDBJ whole genome shotgun (WGS) entry which is preliminary data.</text>
</comment>
<evidence type="ECO:0000259" key="6">
    <source>
        <dbReference type="Pfam" id="PF21787"/>
    </source>
</evidence>
<feature type="domain" description="THAP-type" evidence="5">
    <location>
        <begin position="148"/>
        <end position="209"/>
    </location>
</feature>
<dbReference type="GO" id="GO:0008270">
    <property type="term" value="F:zinc ion binding"/>
    <property type="evidence" value="ECO:0007669"/>
    <property type="project" value="UniProtKB-KW"/>
</dbReference>
<evidence type="ECO:0000313" key="8">
    <source>
        <dbReference type="Proteomes" id="UP000076858"/>
    </source>
</evidence>
<protein>
    <submittedName>
        <fullName evidence="7">Uncharacterized protein</fullName>
    </submittedName>
</protein>
<dbReference type="InterPro" id="IPR048365">
    <property type="entry name" value="TNP-like_RNaseH_N"/>
</dbReference>
<evidence type="ECO:0000256" key="3">
    <source>
        <dbReference type="ARBA" id="ARBA00022833"/>
    </source>
</evidence>
<sequence>MIEFVTGNKEERVAIIVSGANSGPKVIGVPFIKDSTGLSQKDAVINVLETWQLTNNAIAMVFDTTASNTGIRNGCAVLIERPDDLLFKGFKSQWGNLDHDNLDFKIFDWPSDEKSNIHIEATVFIGAMTWYEKECKEIAGAAITSYLLLKWSKAIPRKDYVFTKCSRVCINHFVESDILRGYTQYIGGKPTFTPYKKLRLKSDAIPSVFPNCPGYLSKSDKKRKPPTQRFHSCDVEDYSTDISIGSTCTNPKICEQNECTVPKAQDNTHSTINWGIALEKIILPQFWTYQQIEDCMKKFDEAQICTGIFIKDNFKLKCKLIASDTCYKEDKRSNIWKSYECESLIFNSTVHENPSKSTVRSCFFCRKLKGYVTKLSWKEKNQDGGVIAKCRKTNWLLECLILRIKSPKAYDHLRQGLLALPHPDTLRRLIRGIPGKFGPNQFSIDSIGKNLQGKPRFLRRGSLVWDEMTVKKAVKFARQKMKFDGFQDYGEDVVAEKSEKLADHALVLMFRLYRAKWVQPIGVYATSGAASSSMLQKLVIRAITALHTVDAIVSNVTCGGHQTNKGVHGLFGISGKLDKLKSWIEHPCDPTEKIHFMFDVPHIFKCIRNYMMSHKHVQVSFPFLLYREECNVAEFSDTKPIGDMVLSLNDSFDVLNGRCIQEIINGDNFDDKSQRFFRILRSSCGENDHPSVSTFLQLFRLLSLVFPFKDAVKYGNIDPGERLSILTSYKDCLRQKCKETTKEARNLRQGMKDEILEALCLNPRMNEMTLPSEELNPQATTIDISEIIYPTLAQLESMPKTQEVDIDKQL</sequence>
<dbReference type="SUPFAM" id="SSF57716">
    <property type="entry name" value="Glucocorticoid receptor-like (DNA-binding domain)"/>
    <property type="match status" value="1"/>
</dbReference>
<feature type="domain" description="Transposable element P transposase-like RNase H" evidence="6">
    <location>
        <begin position="437"/>
        <end position="566"/>
    </location>
</feature>
<dbReference type="OrthoDB" id="6371942at2759"/>
<dbReference type="PANTHER" id="PTHR46927">
    <property type="entry name" value="AGAP005574-PA"/>
    <property type="match status" value="1"/>
</dbReference>
<keyword evidence="8" id="KW-1185">Reference proteome</keyword>
<accession>A0A164QIJ2</accession>
<dbReference type="Pfam" id="PF05485">
    <property type="entry name" value="THAP"/>
    <property type="match status" value="1"/>
</dbReference>
<evidence type="ECO:0000256" key="1">
    <source>
        <dbReference type="ARBA" id="ARBA00022723"/>
    </source>
</evidence>
<dbReference type="GO" id="GO:0003677">
    <property type="term" value="F:DNA binding"/>
    <property type="evidence" value="ECO:0007669"/>
    <property type="project" value="UniProtKB-KW"/>
</dbReference>
<evidence type="ECO:0000256" key="4">
    <source>
        <dbReference type="ARBA" id="ARBA00023125"/>
    </source>
</evidence>
<name>A0A164QIJ2_9CRUS</name>
<evidence type="ECO:0000259" key="5">
    <source>
        <dbReference type="Pfam" id="PF05485"/>
    </source>
</evidence>